<evidence type="ECO:0000313" key="11">
    <source>
        <dbReference type="Proteomes" id="UP000287533"/>
    </source>
</evidence>
<protein>
    <submittedName>
        <fullName evidence="10">Spermidine/putrescine ABC transporter permease</fullName>
    </submittedName>
</protein>
<feature type="transmembrane region" description="Helical" evidence="8">
    <location>
        <begin position="64"/>
        <end position="86"/>
    </location>
</feature>
<evidence type="ECO:0000256" key="2">
    <source>
        <dbReference type="ARBA" id="ARBA00022448"/>
    </source>
</evidence>
<keyword evidence="3" id="KW-1003">Cell membrane</keyword>
<evidence type="ECO:0000256" key="5">
    <source>
        <dbReference type="ARBA" id="ARBA00022692"/>
    </source>
</evidence>
<dbReference type="GO" id="GO:0005886">
    <property type="term" value="C:plasma membrane"/>
    <property type="evidence" value="ECO:0007669"/>
    <property type="project" value="UniProtKB-SubCell"/>
</dbReference>
<dbReference type="Pfam" id="PF00528">
    <property type="entry name" value="BPD_transp_1"/>
    <property type="match status" value="1"/>
</dbReference>
<dbReference type="Proteomes" id="UP000287533">
    <property type="component" value="Unassembled WGS sequence"/>
</dbReference>
<accession>A0A430FNG5</accession>
<evidence type="ECO:0000256" key="1">
    <source>
        <dbReference type="ARBA" id="ARBA00004429"/>
    </source>
</evidence>
<comment type="similarity">
    <text evidence="8">Belongs to the binding-protein-dependent transport system permease family.</text>
</comment>
<dbReference type="RefSeq" id="WP_125979605.1">
    <property type="nucleotide sequence ID" value="NZ_QXGL01000001.1"/>
</dbReference>
<keyword evidence="5 8" id="KW-0812">Transmembrane</keyword>
<comment type="caution">
    <text evidence="10">The sequence shown here is derived from an EMBL/GenBank/DDBJ whole genome shotgun (WGS) entry which is preliminary data.</text>
</comment>
<feature type="transmembrane region" description="Helical" evidence="8">
    <location>
        <begin position="232"/>
        <end position="252"/>
    </location>
</feature>
<comment type="subcellular location">
    <subcellularLocation>
        <location evidence="1">Cell inner membrane</location>
        <topology evidence="1">Multi-pass membrane protein</topology>
    </subcellularLocation>
    <subcellularLocation>
        <location evidence="8">Cell membrane</location>
        <topology evidence="8">Multi-pass membrane protein</topology>
    </subcellularLocation>
</comment>
<evidence type="ECO:0000256" key="4">
    <source>
        <dbReference type="ARBA" id="ARBA00022519"/>
    </source>
</evidence>
<dbReference type="CDD" id="cd06261">
    <property type="entry name" value="TM_PBP2"/>
    <property type="match status" value="1"/>
</dbReference>
<reference evidence="10 11" key="1">
    <citation type="submission" date="2018-09" db="EMBL/GenBank/DDBJ databases">
        <title>Characterization of the phylogenetic diversity of five novel species belonging to the genus Bifidobacterium.</title>
        <authorList>
            <person name="Lugli G.A."/>
            <person name="Duranti S."/>
            <person name="Milani C."/>
        </authorList>
    </citation>
    <scope>NUCLEOTIDE SEQUENCE [LARGE SCALE GENOMIC DNA]</scope>
    <source>
        <strain evidence="10 11">2034B</strain>
    </source>
</reference>
<dbReference type="AlphaFoldDB" id="A0A430FNG5"/>
<dbReference type="InterPro" id="IPR035906">
    <property type="entry name" value="MetI-like_sf"/>
</dbReference>
<evidence type="ECO:0000256" key="8">
    <source>
        <dbReference type="RuleBase" id="RU363032"/>
    </source>
</evidence>
<keyword evidence="6 8" id="KW-1133">Transmembrane helix</keyword>
<evidence type="ECO:0000313" key="10">
    <source>
        <dbReference type="EMBL" id="RSX54361.1"/>
    </source>
</evidence>
<sequence>MKTKPYGRLLVLFVVLAMLFLWAPILIVVIISFDTSKFLRFPLQGVTLSNYVSAVNNEDFVTGFINSLIIGVGTAFVATALALIIVQGTRKSTKGIGALIQGFATSPLLVPHIVLGLAFLMFYSNLALSDTYVGILIAHTIITLPYGMQSIGASLKAYNENSEIVAKTLGASDTVIFWRILLPQISPGILSALILGFLVSFDESVIVLFLSGQNTTTLPVQILNYLEVRADPVIAAVSVLLIIFSGLLMLFINKVLKVKFV</sequence>
<evidence type="ECO:0000259" key="9">
    <source>
        <dbReference type="PROSITE" id="PS50928"/>
    </source>
</evidence>
<keyword evidence="7 8" id="KW-0472">Membrane</keyword>
<dbReference type="OrthoDB" id="9810794at2"/>
<dbReference type="EMBL" id="QXGL01000001">
    <property type="protein sequence ID" value="RSX54361.1"/>
    <property type="molecule type" value="Genomic_DNA"/>
</dbReference>
<name>A0A430FNG5_9BIFI</name>
<gene>
    <name evidence="10" type="ORF">D2E25_0669</name>
</gene>
<evidence type="ECO:0000256" key="7">
    <source>
        <dbReference type="ARBA" id="ARBA00023136"/>
    </source>
</evidence>
<proteinExistence type="inferred from homology"/>
<feature type="transmembrane region" description="Helical" evidence="8">
    <location>
        <begin position="9"/>
        <end position="33"/>
    </location>
</feature>
<feature type="transmembrane region" description="Helical" evidence="8">
    <location>
        <begin position="129"/>
        <end position="148"/>
    </location>
</feature>
<dbReference type="GO" id="GO:0055085">
    <property type="term" value="P:transmembrane transport"/>
    <property type="evidence" value="ECO:0007669"/>
    <property type="project" value="InterPro"/>
</dbReference>
<dbReference type="PROSITE" id="PS50928">
    <property type="entry name" value="ABC_TM1"/>
    <property type="match status" value="1"/>
</dbReference>
<evidence type="ECO:0000256" key="6">
    <source>
        <dbReference type="ARBA" id="ARBA00022989"/>
    </source>
</evidence>
<dbReference type="SUPFAM" id="SSF161098">
    <property type="entry name" value="MetI-like"/>
    <property type="match status" value="1"/>
</dbReference>
<evidence type="ECO:0000256" key="3">
    <source>
        <dbReference type="ARBA" id="ARBA00022475"/>
    </source>
</evidence>
<keyword evidence="2 8" id="KW-0813">Transport</keyword>
<keyword evidence="4" id="KW-0997">Cell inner membrane</keyword>
<dbReference type="Gene3D" id="1.10.3720.10">
    <property type="entry name" value="MetI-like"/>
    <property type="match status" value="1"/>
</dbReference>
<organism evidence="10 11">
    <name type="scientific">Bifidobacterium goeldii</name>
    <dbReference type="NCBI Taxonomy" id="2306975"/>
    <lineage>
        <taxon>Bacteria</taxon>
        <taxon>Bacillati</taxon>
        <taxon>Actinomycetota</taxon>
        <taxon>Actinomycetes</taxon>
        <taxon>Bifidobacteriales</taxon>
        <taxon>Bifidobacteriaceae</taxon>
        <taxon>Bifidobacterium</taxon>
    </lineage>
</organism>
<dbReference type="PANTHER" id="PTHR43357">
    <property type="entry name" value="INNER MEMBRANE ABC TRANSPORTER PERMEASE PROTEIN YDCV"/>
    <property type="match status" value="1"/>
</dbReference>
<dbReference type="InterPro" id="IPR000515">
    <property type="entry name" value="MetI-like"/>
</dbReference>
<keyword evidence="11" id="KW-1185">Reference proteome</keyword>
<feature type="domain" description="ABC transmembrane type-1" evidence="9">
    <location>
        <begin position="64"/>
        <end position="252"/>
    </location>
</feature>
<feature type="transmembrane region" description="Helical" evidence="8">
    <location>
        <begin position="98"/>
        <end position="123"/>
    </location>
</feature>
<dbReference type="PANTHER" id="PTHR43357:SF4">
    <property type="entry name" value="INNER MEMBRANE ABC TRANSPORTER PERMEASE PROTEIN YDCV"/>
    <property type="match status" value="1"/>
</dbReference>